<evidence type="ECO:0000313" key="1">
    <source>
        <dbReference type="EMBL" id="SDP21551.1"/>
    </source>
</evidence>
<accession>A0A1H0QW66</accession>
<reference evidence="1 2" key="1">
    <citation type="submission" date="2016-10" db="EMBL/GenBank/DDBJ databases">
        <authorList>
            <person name="de Groot N.N."/>
        </authorList>
    </citation>
    <scope>NUCLEOTIDE SEQUENCE [LARGE SCALE GENOMIC DNA]</scope>
    <source>
        <strain evidence="1 2">CGMCC 4.2022</strain>
    </source>
</reference>
<keyword evidence="2" id="KW-1185">Reference proteome</keyword>
<sequence length="172" mass="19538">MGRERTNQELVCEECHDPARPAYARGVIPLGVVRCDPCWQRLANELGEIDGITDSPRPDPDPESVEWIEPEGCPGAARWVHLSTVPMRAKEVPRRYRWRVETRPARHSSYPVAMIAVRVSGLDPLPDDMVIPAHTVECQHPAAMAELEEAWRADRARQTWLPPAIEEFEDDE</sequence>
<name>A0A1H0QW66_9ACTN</name>
<organism evidence="1 2">
    <name type="scientific">Actinacidiphila guanduensis</name>
    <dbReference type="NCBI Taxonomy" id="310781"/>
    <lineage>
        <taxon>Bacteria</taxon>
        <taxon>Bacillati</taxon>
        <taxon>Actinomycetota</taxon>
        <taxon>Actinomycetes</taxon>
        <taxon>Kitasatosporales</taxon>
        <taxon>Streptomycetaceae</taxon>
        <taxon>Actinacidiphila</taxon>
    </lineage>
</organism>
<evidence type="ECO:0000313" key="2">
    <source>
        <dbReference type="Proteomes" id="UP000199341"/>
    </source>
</evidence>
<dbReference type="Proteomes" id="UP000199341">
    <property type="component" value="Unassembled WGS sequence"/>
</dbReference>
<dbReference type="AlphaFoldDB" id="A0A1H0QW66"/>
<dbReference type="EMBL" id="FNIE01000020">
    <property type="protein sequence ID" value="SDP21551.1"/>
    <property type="molecule type" value="Genomic_DNA"/>
</dbReference>
<gene>
    <name evidence="1" type="ORF">SAMN05216259_12020</name>
</gene>
<protein>
    <submittedName>
        <fullName evidence="1">Uncharacterized protein</fullName>
    </submittedName>
</protein>
<proteinExistence type="predicted"/>